<reference evidence="2 3" key="1">
    <citation type="journal article" date="2018" name="Environ. Microbiol.">
        <title>Ecological and genomic features of two widespread freshwater picocyanobacteria.</title>
        <authorList>
            <person name="Cabello-Yeves P.J."/>
            <person name="Picazo A."/>
            <person name="Camacho A."/>
            <person name="Callieri C."/>
            <person name="Rosselli R."/>
            <person name="Roda-Garcia J.J."/>
            <person name="Coutinho F.H."/>
            <person name="Rodriguez-Valera F."/>
        </authorList>
    </citation>
    <scope>NUCLEOTIDE SEQUENCE [LARGE SCALE GENOMIC DNA]</scope>
    <source>
        <strain evidence="2 3">Tous</strain>
    </source>
</reference>
<sequence length="157" mass="16574">MRPSLVAVFAAGLCSTTLVAGLAPVQAQTCQFLAPVGGDGTTNIITKTIGAGNPFGRPNWNTDFFVTQPYGSYKFFFTANSSVSATYPIQGYLKFTDGSSLQVINESFAPQMGTGRMWGPFPAIPGKTVSQLNFKIGASADQAATGFTYRISTMGCN</sequence>
<comment type="caution">
    <text evidence="2">The sequence shown here is derived from an EMBL/GenBank/DDBJ whole genome shotgun (WGS) entry which is preliminary data.</text>
</comment>
<organism evidence="2 3">
    <name type="scientific">Cyanobium usitatum str. Tous</name>
    <dbReference type="NCBI Taxonomy" id="2116684"/>
    <lineage>
        <taxon>Bacteria</taxon>
        <taxon>Bacillati</taxon>
        <taxon>Cyanobacteriota</taxon>
        <taxon>Cyanophyceae</taxon>
        <taxon>Synechococcales</taxon>
        <taxon>Prochlorococcaceae</taxon>
        <taxon>Cyanobium</taxon>
    </lineage>
</organism>
<feature type="chain" id="PRO_5015111906" evidence="1">
    <location>
        <begin position="21"/>
        <end position="157"/>
    </location>
</feature>
<feature type="signal peptide" evidence="1">
    <location>
        <begin position="1"/>
        <end position="20"/>
    </location>
</feature>
<evidence type="ECO:0000313" key="3">
    <source>
        <dbReference type="Proteomes" id="UP000243002"/>
    </source>
</evidence>
<protein>
    <submittedName>
        <fullName evidence="2">Uncharacterized protein</fullName>
    </submittedName>
</protein>
<dbReference type="Proteomes" id="UP000243002">
    <property type="component" value="Unassembled WGS sequence"/>
</dbReference>
<evidence type="ECO:0000313" key="2">
    <source>
        <dbReference type="EMBL" id="PSJ05708.1"/>
    </source>
</evidence>
<dbReference type="AlphaFoldDB" id="A0A2P7MX05"/>
<dbReference type="OrthoDB" id="428409at2"/>
<evidence type="ECO:0000256" key="1">
    <source>
        <dbReference type="SAM" id="SignalP"/>
    </source>
</evidence>
<keyword evidence="3" id="KW-1185">Reference proteome</keyword>
<dbReference type="EMBL" id="PXXO01000006">
    <property type="protein sequence ID" value="PSJ05708.1"/>
    <property type="molecule type" value="Genomic_DNA"/>
</dbReference>
<keyword evidence="1" id="KW-0732">Signal</keyword>
<proteinExistence type="predicted"/>
<gene>
    <name evidence="2" type="ORF">C7K55_06630</name>
</gene>
<name>A0A2P7MX05_9CYAN</name>
<accession>A0A2P7MX05</accession>